<evidence type="ECO:0000256" key="1">
    <source>
        <dbReference type="SAM" id="SignalP"/>
    </source>
</evidence>
<dbReference type="Pfam" id="PF07833">
    <property type="entry name" value="Cu_amine_oxidN1"/>
    <property type="match status" value="1"/>
</dbReference>
<dbReference type="InterPro" id="IPR036582">
    <property type="entry name" value="Mao_N_sf"/>
</dbReference>
<reference evidence="3 4" key="1">
    <citation type="submission" date="2022-06" db="EMBL/GenBank/DDBJ databases">
        <title>Isolation of gut microbiota from human fecal samples.</title>
        <authorList>
            <person name="Pamer E.G."/>
            <person name="Barat B."/>
            <person name="Waligurski E."/>
            <person name="Medina S."/>
            <person name="Paddock L."/>
            <person name="Mostad J."/>
        </authorList>
    </citation>
    <scope>NUCLEOTIDE SEQUENCE [LARGE SCALE GENOMIC DNA]</scope>
    <source>
        <strain evidence="3 4">DFI.7.95</strain>
    </source>
</reference>
<organism evidence="3 4">
    <name type="scientific">Tissierella carlieri</name>
    <dbReference type="NCBI Taxonomy" id="689904"/>
    <lineage>
        <taxon>Bacteria</taxon>
        <taxon>Bacillati</taxon>
        <taxon>Bacillota</taxon>
        <taxon>Tissierellia</taxon>
        <taxon>Tissierellales</taxon>
        <taxon>Tissierellaceae</taxon>
        <taxon>Tissierella</taxon>
    </lineage>
</organism>
<gene>
    <name evidence="3" type="ORF">NE686_04945</name>
</gene>
<evidence type="ECO:0000313" key="3">
    <source>
        <dbReference type="EMBL" id="MCQ4922422.1"/>
    </source>
</evidence>
<keyword evidence="1" id="KW-0732">Signal</keyword>
<evidence type="ECO:0000313" key="4">
    <source>
        <dbReference type="Proteomes" id="UP001524478"/>
    </source>
</evidence>
<evidence type="ECO:0000259" key="2">
    <source>
        <dbReference type="Pfam" id="PF07833"/>
    </source>
</evidence>
<accession>A0ABT1S7H1</accession>
<dbReference type="SUPFAM" id="SSF55383">
    <property type="entry name" value="Copper amine oxidase, domain N"/>
    <property type="match status" value="1"/>
</dbReference>
<dbReference type="RefSeq" id="WP_256310675.1">
    <property type="nucleotide sequence ID" value="NZ_JANGAC010000003.1"/>
</dbReference>
<dbReference type="Proteomes" id="UP001524478">
    <property type="component" value="Unassembled WGS sequence"/>
</dbReference>
<dbReference type="EMBL" id="JANGAC010000003">
    <property type="protein sequence ID" value="MCQ4922422.1"/>
    <property type="molecule type" value="Genomic_DNA"/>
</dbReference>
<protein>
    <submittedName>
        <fullName evidence="3">Copper amine oxidase N-terminal domain-containing protein</fullName>
    </submittedName>
</protein>
<dbReference type="Gene3D" id="3.30.457.10">
    <property type="entry name" value="Copper amine oxidase-like, N-terminal domain"/>
    <property type="match status" value="1"/>
</dbReference>
<sequence>MKKTKKYIILSLATCITLSPIAVKADNGSDGKEIISISAPIDKVDQIEDVVMADYIKYEGKITEVNNNGKYLSILVKNDESDPYNGMVFHINEEVILLNDKTKDFITSDTLKKGMTVSGYYDKNTIMTMSLPPQLTPDVIVVKEAEEPGTIHVSKFNEDLISSDGTLKLNVDAETVRIDRNGNQLEKGAIGGKDLIVFYTISTKSIPAQTTPEKIIVMGEDEEVKVEPEITVLDKLIVNEKEITLNKSLYKNEKDVMMIPLRDIAEALEYEIKWNNESKTAELTKGAQWTAITIGEDNYNFAKMLIKLGTAPEVKDSSTYVPFSFLEEVLKVRVEITEKGMIEIGL</sequence>
<comment type="caution">
    <text evidence="3">The sequence shown here is derived from an EMBL/GenBank/DDBJ whole genome shotgun (WGS) entry which is preliminary data.</text>
</comment>
<feature type="signal peptide" evidence="1">
    <location>
        <begin position="1"/>
        <end position="25"/>
    </location>
</feature>
<feature type="domain" description="Copper amine oxidase-like N-terminal" evidence="2">
    <location>
        <begin position="238"/>
        <end position="339"/>
    </location>
</feature>
<dbReference type="InterPro" id="IPR012854">
    <property type="entry name" value="Cu_amine_oxidase-like_N"/>
</dbReference>
<keyword evidence="4" id="KW-1185">Reference proteome</keyword>
<feature type="chain" id="PRO_5045562700" evidence="1">
    <location>
        <begin position="26"/>
        <end position="346"/>
    </location>
</feature>
<proteinExistence type="predicted"/>
<name>A0ABT1S7H1_9FIRM</name>